<dbReference type="PROSITE" id="PS00965">
    <property type="entry name" value="PMI_I_1"/>
    <property type="match status" value="1"/>
</dbReference>
<feature type="binding site" evidence="8">
    <location>
        <position position="100"/>
    </location>
    <ligand>
        <name>Zn(2+)</name>
        <dbReference type="ChEBI" id="CHEBI:29105"/>
    </ligand>
</feature>
<dbReference type="InterPro" id="IPR046457">
    <property type="entry name" value="PMI_typeI_cat"/>
</dbReference>
<feature type="compositionally biased region" description="Basic and acidic residues" evidence="9">
    <location>
        <begin position="117"/>
        <end position="131"/>
    </location>
</feature>
<dbReference type="InterPro" id="IPR014710">
    <property type="entry name" value="RmlC-like_jellyroll"/>
</dbReference>
<feature type="binding site" evidence="8">
    <location>
        <position position="98"/>
    </location>
    <ligand>
        <name>Zn(2+)</name>
        <dbReference type="ChEBI" id="CHEBI:29105"/>
    </ligand>
</feature>
<evidence type="ECO:0000256" key="6">
    <source>
        <dbReference type="ARBA" id="ARBA00023235"/>
    </source>
</evidence>
<evidence type="ECO:0000256" key="8">
    <source>
        <dbReference type="PIRSR" id="PIRSR001480-2"/>
    </source>
</evidence>
<comment type="similarity">
    <text evidence="2">Belongs to the mannose-6-phosphate isomerase type 1 family.</text>
</comment>
<evidence type="ECO:0000313" key="11">
    <source>
        <dbReference type="EMBL" id="PPK86302.1"/>
    </source>
</evidence>
<dbReference type="EMBL" id="PTJC01000006">
    <property type="protein sequence ID" value="PPK86302.1"/>
    <property type="molecule type" value="Genomic_DNA"/>
</dbReference>
<dbReference type="Proteomes" id="UP000237662">
    <property type="component" value="Unassembled WGS sequence"/>
</dbReference>
<keyword evidence="4 8" id="KW-0479">Metal-binding</keyword>
<dbReference type="InterPro" id="IPR001250">
    <property type="entry name" value="Man6P_Isoase-1"/>
</dbReference>
<feature type="binding site" evidence="8">
    <location>
        <position position="135"/>
    </location>
    <ligand>
        <name>Zn(2+)</name>
        <dbReference type="ChEBI" id="CHEBI:29105"/>
    </ligand>
</feature>
<comment type="catalytic activity">
    <reaction evidence="1">
        <text>D-mannose 6-phosphate = D-fructose 6-phosphate</text>
        <dbReference type="Rhea" id="RHEA:12356"/>
        <dbReference type="ChEBI" id="CHEBI:58735"/>
        <dbReference type="ChEBI" id="CHEBI:61527"/>
        <dbReference type="EC" id="5.3.1.8"/>
    </reaction>
</comment>
<gene>
    <name evidence="11" type="ORF">CLV84_3225</name>
</gene>
<reference evidence="11 12" key="1">
    <citation type="submission" date="2018-02" db="EMBL/GenBank/DDBJ databases">
        <title>Genomic Encyclopedia of Archaeal and Bacterial Type Strains, Phase II (KMG-II): from individual species to whole genera.</title>
        <authorList>
            <person name="Goeker M."/>
        </authorList>
    </citation>
    <scope>NUCLEOTIDE SEQUENCE [LARGE SCALE GENOMIC DNA]</scope>
    <source>
        <strain evidence="11 12">DSM 29526</strain>
    </source>
</reference>
<dbReference type="GO" id="GO:0009298">
    <property type="term" value="P:GDP-mannose biosynthetic process"/>
    <property type="evidence" value="ECO:0007669"/>
    <property type="project" value="InterPro"/>
</dbReference>
<accession>A0A2S6I582</accession>
<dbReference type="InterPro" id="IPR016305">
    <property type="entry name" value="Mannose-6-P_Isomerase"/>
</dbReference>
<comment type="cofactor">
    <cofactor evidence="8">
        <name>Zn(2+)</name>
        <dbReference type="ChEBI" id="CHEBI:29105"/>
    </cofactor>
    <text evidence="8">Binds 1 zinc ion per subunit.</text>
</comment>
<dbReference type="NCBIfam" id="TIGR00218">
    <property type="entry name" value="manA"/>
    <property type="match status" value="1"/>
</dbReference>
<feature type="binding site" evidence="8">
    <location>
        <position position="259"/>
    </location>
    <ligand>
        <name>Zn(2+)</name>
        <dbReference type="ChEBI" id="CHEBI:29105"/>
    </ligand>
</feature>
<dbReference type="GO" id="GO:0008270">
    <property type="term" value="F:zinc ion binding"/>
    <property type="evidence" value="ECO:0007669"/>
    <property type="project" value="InterPro"/>
</dbReference>
<dbReference type="RefSeq" id="WP_170067733.1">
    <property type="nucleotide sequence ID" value="NZ_PTJC01000006.1"/>
</dbReference>
<dbReference type="Gene3D" id="2.60.120.10">
    <property type="entry name" value="Jelly Rolls"/>
    <property type="match status" value="2"/>
</dbReference>
<dbReference type="GO" id="GO:0005829">
    <property type="term" value="C:cytosol"/>
    <property type="evidence" value="ECO:0007669"/>
    <property type="project" value="TreeGrafter"/>
</dbReference>
<dbReference type="PIRSF" id="PIRSF001480">
    <property type="entry name" value="Mannose-6-phosphate_isomerase"/>
    <property type="match status" value="1"/>
</dbReference>
<feature type="domain" description="Phosphomannose isomerase type I catalytic" evidence="10">
    <location>
        <begin position="8"/>
        <end position="150"/>
    </location>
</feature>
<feature type="region of interest" description="Disordered" evidence="9">
    <location>
        <begin position="108"/>
        <end position="131"/>
    </location>
</feature>
<dbReference type="PANTHER" id="PTHR10309:SF0">
    <property type="entry name" value="MANNOSE-6-PHOSPHATE ISOMERASE"/>
    <property type="match status" value="1"/>
</dbReference>
<protein>
    <recommendedName>
        <fullName evidence="3">mannose-6-phosphate isomerase</fullName>
        <ecNumber evidence="3">5.3.1.8</ecNumber>
    </recommendedName>
</protein>
<keyword evidence="12" id="KW-1185">Reference proteome</keyword>
<dbReference type="AlphaFoldDB" id="A0A2S6I582"/>
<dbReference type="SUPFAM" id="SSF51182">
    <property type="entry name" value="RmlC-like cupins"/>
    <property type="match status" value="1"/>
</dbReference>
<organism evidence="11 12">
    <name type="scientific">Neolewinella xylanilytica</name>
    <dbReference type="NCBI Taxonomy" id="1514080"/>
    <lineage>
        <taxon>Bacteria</taxon>
        <taxon>Pseudomonadati</taxon>
        <taxon>Bacteroidota</taxon>
        <taxon>Saprospiria</taxon>
        <taxon>Saprospirales</taxon>
        <taxon>Lewinellaceae</taxon>
        <taxon>Neolewinella</taxon>
    </lineage>
</organism>
<evidence type="ECO:0000256" key="7">
    <source>
        <dbReference type="PIRSR" id="PIRSR001480-1"/>
    </source>
</evidence>
<proteinExistence type="inferred from homology"/>
<evidence type="ECO:0000256" key="2">
    <source>
        <dbReference type="ARBA" id="ARBA00010772"/>
    </source>
</evidence>
<dbReference type="InterPro" id="IPR011051">
    <property type="entry name" value="RmlC_Cupin_sf"/>
</dbReference>
<name>A0A2S6I582_9BACT</name>
<dbReference type="Pfam" id="PF20511">
    <property type="entry name" value="PMI_typeI_cat"/>
    <property type="match status" value="1"/>
</dbReference>
<evidence type="ECO:0000256" key="3">
    <source>
        <dbReference type="ARBA" id="ARBA00011956"/>
    </source>
</evidence>
<evidence type="ECO:0000256" key="1">
    <source>
        <dbReference type="ARBA" id="ARBA00000757"/>
    </source>
</evidence>
<dbReference type="GO" id="GO:0004476">
    <property type="term" value="F:mannose-6-phosphate isomerase activity"/>
    <property type="evidence" value="ECO:0007669"/>
    <property type="project" value="UniProtKB-EC"/>
</dbReference>
<keyword evidence="6 11" id="KW-0413">Isomerase</keyword>
<evidence type="ECO:0000256" key="5">
    <source>
        <dbReference type="ARBA" id="ARBA00022833"/>
    </source>
</evidence>
<comment type="caution">
    <text evidence="11">The sequence shown here is derived from an EMBL/GenBank/DDBJ whole genome shotgun (WGS) entry which is preliminary data.</text>
</comment>
<dbReference type="InterPro" id="IPR018050">
    <property type="entry name" value="Pmannose_isomerase-type1_CS"/>
</dbReference>
<dbReference type="PANTHER" id="PTHR10309">
    <property type="entry name" value="MANNOSE-6-PHOSPHATE ISOMERASE"/>
    <property type="match status" value="1"/>
</dbReference>
<dbReference type="CDD" id="cd07011">
    <property type="entry name" value="cupin_PMI_type_I_N"/>
    <property type="match status" value="1"/>
</dbReference>
<dbReference type="Gene3D" id="1.10.441.10">
    <property type="entry name" value="Phosphomannose Isomerase, domain 2"/>
    <property type="match status" value="1"/>
</dbReference>
<sequence>MPTLYPFSGIIQHYSWGGFEFLPALLQRENREKTPWAELWMGAHPKGPGKLRGDAGDLGQLIDSAPERILGPAVAERFAGRLPFLFKVLDVREMLSIQVHPTKAAAEKGFAAEEANGPDRDANDRNYRDDNHKPELGVALTDFYLLHGFRSRDQIQRTLTSVPGWKELIPILERDDVTGLYAHVMNADQDTVDRLLRPLHHRLPDSQPEKSEAAFWAKRAYEQYTTDGHFDRGIFSVYWFNLVHLRPGEGIFQAAGIPHAYLEGACLELMANSDNVLRGGLTPKHIDVPELMKHTRFEEVVPEKLRPRQGVDGWNRYPTPAPDFELSFRDIAKKEKVAIAASDGPAILLLMEGELTTADGLTISKTDRTVFLAAGAEVVLEATETSRVFLAQVGR</sequence>
<evidence type="ECO:0000256" key="4">
    <source>
        <dbReference type="ARBA" id="ARBA00022723"/>
    </source>
</evidence>
<evidence type="ECO:0000313" key="12">
    <source>
        <dbReference type="Proteomes" id="UP000237662"/>
    </source>
</evidence>
<keyword evidence="5 8" id="KW-0862">Zinc</keyword>
<dbReference type="GO" id="GO:0005975">
    <property type="term" value="P:carbohydrate metabolic process"/>
    <property type="evidence" value="ECO:0007669"/>
    <property type="project" value="InterPro"/>
</dbReference>
<evidence type="ECO:0000256" key="9">
    <source>
        <dbReference type="SAM" id="MobiDB-lite"/>
    </source>
</evidence>
<feature type="active site" evidence="7">
    <location>
        <position position="278"/>
    </location>
</feature>
<evidence type="ECO:0000259" key="10">
    <source>
        <dbReference type="Pfam" id="PF20511"/>
    </source>
</evidence>
<dbReference type="EC" id="5.3.1.8" evidence="3"/>
<dbReference type="PRINTS" id="PR00714">
    <property type="entry name" value="MAN6PISMRASE"/>
</dbReference>